<reference evidence="2 3" key="1">
    <citation type="submission" date="2023-11" db="EMBL/GenBank/DDBJ databases">
        <title>Scandinavium wanjuensis sp. nov., isolated from lettuce South Korea.</title>
        <authorList>
            <person name="Park J."/>
            <person name="Park S."/>
            <person name="Oh K.K."/>
            <person name="Cho G.S."/>
            <person name="Franz C.M.A.P."/>
        </authorList>
    </citation>
    <scope>NUCLEOTIDE SEQUENCE [LARGE SCALE GENOMIC DNA]</scope>
    <source>
        <strain evidence="2 3">V105_6</strain>
    </source>
</reference>
<proteinExistence type="predicted"/>
<feature type="compositionally biased region" description="Basic and acidic residues" evidence="1">
    <location>
        <begin position="82"/>
        <end position="99"/>
    </location>
</feature>
<accession>A0ABU4QVJ0</accession>
<comment type="caution">
    <text evidence="2">The sequence shown here is derived from an EMBL/GenBank/DDBJ whole genome shotgun (WGS) entry which is preliminary data.</text>
</comment>
<evidence type="ECO:0000256" key="1">
    <source>
        <dbReference type="SAM" id="MobiDB-lite"/>
    </source>
</evidence>
<protein>
    <submittedName>
        <fullName evidence="2">Uncharacterized protein</fullName>
    </submittedName>
</protein>
<sequence length="121" mass="13819">MVNKRGLSPEEYFNLEPEVLNMLMIYDTFIEPSGTQIEMMKHAYQCYYTTISNGNLTPEARKSIKIADFDFLDVLGDSTKTTADKEQERKEKSKDKQSSDIKSIGELIKSQVLGKKQNGKE</sequence>
<name>A0ABU4QVJ0_9ENTR</name>
<gene>
    <name evidence="2" type="ORF">SIK69_21640</name>
</gene>
<dbReference type="Proteomes" id="UP001275664">
    <property type="component" value="Unassembled WGS sequence"/>
</dbReference>
<feature type="region of interest" description="Disordered" evidence="1">
    <location>
        <begin position="80"/>
        <end position="121"/>
    </location>
</feature>
<organism evidence="2 3">
    <name type="scientific">Scandinavium lactucae</name>
    <dbReference type="NCBI Taxonomy" id="3095028"/>
    <lineage>
        <taxon>Bacteria</taxon>
        <taxon>Pseudomonadati</taxon>
        <taxon>Pseudomonadota</taxon>
        <taxon>Gammaproteobacteria</taxon>
        <taxon>Enterobacterales</taxon>
        <taxon>Enterobacteriaceae</taxon>
        <taxon>Scandinavium</taxon>
    </lineage>
</organism>
<keyword evidence="3" id="KW-1185">Reference proteome</keyword>
<evidence type="ECO:0000313" key="3">
    <source>
        <dbReference type="Proteomes" id="UP001275664"/>
    </source>
</evidence>
<dbReference type="RefSeq" id="WP_319787070.1">
    <property type="nucleotide sequence ID" value="NZ_JAWXRD010000040.1"/>
</dbReference>
<dbReference type="EMBL" id="JAWXRD010000040">
    <property type="protein sequence ID" value="MDX6042797.1"/>
    <property type="molecule type" value="Genomic_DNA"/>
</dbReference>
<evidence type="ECO:0000313" key="2">
    <source>
        <dbReference type="EMBL" id="MDX6042797.1"/>
    </source>
</evidence>